<dbReference type="Gramene" id="ONK75355">
    <property type="protein sequence ID" value="ONK75355"/>
    <property type="gene ID" value="A4U43_C03F15970"/>
</dbReference>
<accession>A0A5P1FAG2</accession>
<feature type="repeat" description="PPR" evidence="1">
    <location>
        <begin position="43"/>
        <end position="77"/>
    </location>
</feature>
<reference evidence="3" key="1">
    <citation type="journal article" date="2017" name="Nat. Commun.">
        <title>The asparagus genome sheds light on the origin and evolution of a young Y chromosome.</title>
        <authorList>
            <person name="Harkess A."/>
            <person name="Zhou J."/>
            <person name="Xu C."/>
            <person name="Bowers J.E."/>
            <person name="Van der Hulst R."/>
            <person name="Ayyampalayam S."/>
            <person name="Mercati F."/>
            <person name="Riccardi P."/>
            <person name="McKain M.R."/>
            <person name="Kakrana A."/>
            <person name="Tang H."/>
            <person name="Ray J."/>
            <person name="Groenendijk J."/>
            <person name="Arikit S."/>
            <person name="Mathioni S.M."/>
            <person name="Nakano M."/>
            <person name="Shan H."/>
            <person name="Telgmann-Rauber A."/>
            <person name="Kanno A."/>
            <person name="Yue Z."/>
            <person name="Chen H."/>
            <person name="Li W."/>
            <person name="Chen Y."/>
            <person name="Xu X."/>
            <person name="Zhang Y."/>
            <person name="Luo S."/>
            <person name="Chen H."/>
            <person name="Gao J."/>
            <person name="Mao Z."/>
            <person name="Pires J.C."/>
            <person name="Luo M."/>
            <person name="Kudrna D."/>
            <person name="Wing R.A."/>
            <person name="Meyers B.C."/>
            <person name="Yi K."/>
            <person name="Kong H."/>
            <person name="Lavrijsen P."/>
            <person name="Sunseri F."/>
            <person name="Falavigna A."/>
            <person name="Ye Y."/>
            <person name="Leebens-Mack J.H."/>
            <person name="Chen G."/>
        </authorList>
    </citation>
    <scope>NUCLEOTIDE SEQUENCE [LARGE SCALE GENOMIC DNA]</scope>
    <source>
        <strain evidence="3">cv. DH0086</strain>
    </source>
</reference>
<evidence type="ECO:0000256" key="1">
    <source>
        <dbReference type="PROSITE-ProRule" id="PRU00708"/>
    </source>
</evidence>
<evidence type="ECO:0000313" key="3">
    <source>
        <dbReference type="Proteomes" id="UP000243459"/>
    </source>
</evidence>
<dbReference type="NCBIfam" id="TIGR00756">
    <property type="entry name" value="PPR"/>
    <property type="match status" value="1"/>
</dbReference>
<sequence>MTWQETQKASKKIERRCLLSRTGERICETWTRVTYQVIRKIVNVFSYGEMIQGLVKGKRLEDAVEFCVEMLEAGHSPKGPYSPMFWEAIYGKKKKKSQRPF</sequence>
<dbReference type="PROSITE" id="PS51375">
    <property type="entry name" value="PPR"/>
    <property type="match status" value="1"/>
</dbReference>
<evidence type="ECO:0008006" key="4">
    <source>
        <dbReference type="Google" id="ProtNLM"/>
    </source>
</evidence>
<protein>
    <recommendedName>
        <fullName evidence="4">Pentatricopeptide repeat-containing protein</fullName>
    </recommendedName>
</protein>
<dbReference type="EMBL" id="CM007383">
    <property type="protein sequence ID" value="ONK75355.1"/>
    <property type="molecule type" value="Genomic_DNA"/>
</dbReference>
<organism evidence="2 3">
    <name type="scientific">Asparagus officinalis</name>
    <name type="common">Garden asparagus</name>
    <dbReference type="NCBI Taxonomy" id="4686"/>
    <lineage>
        <taxon>Eukaryota</taxon>
        <taxon>Viridiplantae</taxon>
        <taxon>Streptophyta</taxon>
        <taxon>Embryophyta</taxon>
        <taxon>Tracheophyta</taxon>
        <taxon>Spermatophyta</taxon>
        <taxon>Magnoliopsida</taxon>
        <taxon>Liliopsida</taxon>
        <taxon>Asparagales</taxon>
        <taxon>Asparagaceae</taxon>
        <taxon>Asparagoideae</taxon>
        <taxon>Asparagus</taxon>
    </lineage>
</organism>
<gene>
    <name evidence="2" type="ORF">A4U43_C03F15970</name>
</gene>
<evidence type="ECO:0000313" key="2">
    <source>
        <dbReference type="EMBL" id="ONK75355.1"/>
    </source>
</evidence>
<dbReference type="InterPro" id="IPR002885">
    <property type="entry name" value="PPR_rpt"/>
</dbReference>
<dbReference type="AlphaFoldDB" id="A0A5P1FAG2"/>
<keyword evidence="3" id="KW-1185">Reference proteome</keyword>
<proteinExistence type="predicted"/>
<name>A0A5P1FAG2_ASPOF</name>
<dbReference type="Proteomes" id="UP000243459">
    <property type="component" value="Chromosome 3"/>
</dbReference>